<sequence length="49" mass="5692">MPLSKLNDPLKRYLVNGSCTVEAEVMLNEEQIKEEVKKKVNFDLRKGKQ</sequence>
<dbReference type="PROSITE" id="PS50144">
    <property type="entry name" value="MATH"/>
    <property type="match status" value="1"/>
</dbReference>
<name>A0AA88EIZ0_FICCA</name>
<dbReference type="AlphaFoldDB" id="A0AA88EIZ0"/>
<evidence type="ECO:0000313" key="3">
    <source>
        <dbReference type="Proteomes" id="UP001187192"/>
    </source>
</evidence>
<dbReference type="Gene3D" id="2.60.210.10">
    <property type="entry name" value="Apoptosis, Tumor Necrosis Factor Receptor Associated Protein 2, Chain A"/>
    <property type="match status" value="1"/>
</dbReference>
<comment type="caution">
    <text evidence="2">The sequence shown here is derived from an EMBL/GenBank/DDBJ whole genome shotgun (WGS) entry which is preliminary data.</text>
</comment>
<reference evidence="2" key="1">
    <citation type="submission" date="2023-07" db="EMBL/GenBank/DDBJ databases">
        <title>draft genome sequence of fig (Ficus carica).</title>
        <authorList>
            <person name="Takahashi T."/>
            <person name="Nishimura K."/>
        </authorList>
    </citation>
    <scope>NUCLEOTIDE SEQUENCE</scope>
</reference>
<protein>
    <recommendedName>
        <fullName evidence="1">MATH domain-containing protein</fullName>
    </recommendedName>
</protein>
<accession>A0AA88EIZ0</accession>
<evidence type="ECO:0000313" key="2">
    <source>
        <dbReference type="EMBL" id="GMN75600.1"/>
    </source>
</evidence>
<organism evidence="2 3">
    <name type="scientific">Ficus carica</name>
    <name type="common">Common fig</name>
    <dbReference type="NCBI Taxonomy" id="3494"/>
    <lineage>
        <taxon>Eukaryota</taxon>
        <taxon>Viridiplantae</taxon>
        <taxon>Streptophyta</taxon>
        <taxon>Embryophyta</taxon>
        <taxon>Tracheophyta</taxon>
        <taxon>Spermatophyta</taxon>
        <taxon>Magnoliopsida</taxon>
        <taxon>eudicotyledons</taxon>
        <taxon>Gunneridae</taxon>
        <taxon>Pentapetalae</taxon>
        <taxon>rosids</taxon>
        <taxon>fabids</taxon>
        <taxon>Rosales</taxon>
        <taxon>Moraceae</taxon>
        <taxon>Ficeae</taxon>
        <taxon>Ficus</taxon>
    </lineage>
</organism>
<dbReference type="EMBL" id="BTGU01021777">
    <property type="protein sequence ID" value="GMN75600.1"/>
    <property type="molecule type" value="Genomic_DNA"/>
</dbReference>
<keyword evidence="3" id="KW-1185">Reference proteome</keyword>
<dbReference type="Proteomes" id="UP001187192">
    <property type="component" value="Unassembled WGS sequence"/>
</dbReference>
<evidence type="ECO:0000259" key="1">
    <source>
        <dbReference type="PROSITE" id="PS50144"/>
    </source>
</evidence>
<gene>
    <name evidence="2" type="ORF">TIFTF001_056709</name>
</gene>
<feature type="domain" description="MATH" evidence="1">
    <location>
        <begin position="1"/>
        <end position="25"/>
    </location>
</feature>
<dbReference type="InterPro" id="IPR008974">
    <property type="entry name" value="TRAF-like"/>
</dbReference>
<proteinExistence type="predicted"/>
<dbReference type="InterPro" id="IPR002083">
    <property type="entry name" value="MATH/TRAF_dom"/>
</dbReference>